<evidence type="ECO:0000313" key="6">
    <source>
        <dbReference type="Proteomes" id="UP000749040"/>
    </source>
</evidence>
<keyword evidence="2" id="KW-0238">DNA-binding</keyword>
<evidence type="ECO:0000256" key="1">
    <source>
        <dbReference type="ARBA" id="ARBA00023015"/>
    </source>
</evidence>
<sequence length="211" mass="23258">MSLEEITVAIHGGDPLSRAGLIGYLEQQRTAVLTKTDLGQEDEPEDVAVVLADHIDASAVACLHDLVTRRTPRVVLVIGELNDAQTELVIDAGVHSIVWRHQATEERLVKAIQAACRDEGEIPGDLLRRLLDQLGRMRRGVTAPSIPSGQPTQRERNVLKLVAEGLDTKEIAGQLHYSERTVKGILHNLMARFELRNRAHAVAFAIREGHI</sequence>
<dbReference type="Pfam" id="PF00196">
    <property type="entry name" value="GerE"/>
    <property type="match status" value="1"/>
</dbReference>
<evidence type="ECO:0000259" key="4">
    <source>
        <dbReference type="PROSITE" id="PS50043"/>
    </source>
</evidence>
<dbReference type="PRINTS" id="PR00038">
    <property type="entry name" value="HTHLUXR"/>
</dbReference>
<name>A0ABS2TMX8_9ACTN</name>
<dbReference type="RefSeq" id="WP_205355671.1">
    <property type="nucleotide sequence ID" value="NZ_JADKYB010000002.1"/>
</dbReference>
<dbReference type="EMBL" id="JADKYB010000002">
    <property type="protein sequence ID" value="MBM9503816.1"/>
    <property type="molecule type" value="Genomic_DNA"/>
</dbReference>
<evidence type="ECO:0000256" key="2">
    <source>
        <dbReference type="ARBA" id="ARBA00023125"/>
    </source>
</evidence>
<keyword evidence="6" id="KW-1185">Reference proteome</keyword>
<comment type="caution">
    <text evidence="5">The sequence shown here is derived from an EMBL/GenBank/DDBJ whole genome shotgun (WGS) entry which is preliminary data.</text>
</comment>
<dbReference type="InterPro" id="IPR039420">
    <property type="entry name" value="WalR-like"/>
</dbReference>
<dbReference type="SUPFAM" id="SSF46894">
    <property type="entry name" value="C-terminal effector domain of the bipartite response regulators"/>
    <property type="match status" value="1"/>
</dbReference>
<feature type="domain" description="HTH luxR-type" evidence="4">
    <location>
        <begin position="144"/>
        <end position="209"/>
    </location>
</feature>
<proteinExistence type="predicted"/>
<gene>
    <name evidence="5" type="ORF">ITX44_04560</name>
</gene>
<dbReference type="InterPro" id="IPR016032">
    <property type="entry name" value="Sig_transdc_resp-reg_C-effctor"/>
</dbReference>
<dbReference type="Gene3D" id="3.40.50.2300">
    <property type="match status" value="1"/>
</dbReference>
<protein>
    <submittedName>
        <fullName evidence="5">Response regulator transcription factor</fullName>
    </submittedName>
</protein>
<accession>A0ABS2TMX8</accession>
<reference evidence="5 6" key="1">
    <citation type="submission" date="2021-01" db="EMBL/GenBank/DDBJ databases">
        <title>Streptomyces acididurans sp. nov., isolated from a peat swamp forest soil.</title>
        <authorList>
            <person name="Chantavorakit T."/>
            <person name="Duangmal K."/>
        </authorList>
    </citation>
    <scope>NUCLEOTIDE SEQUENCE [LARGE SCALE GENOMIC DNA]</scope>
    <source>
        <strain evidence="5 6">KK5PA1</strain>
    </source>
</reference>
<dbReference type="InterPro" id="IPR000792">
    <property type="entry name" value="Tscrpt_reg_LuxR_C"/>
</dbReference>
<organism evidence="5 6">
    <name type="scientific">Actinacidiphila acididurans</name>
    <dbReference type="NCBI Taxonomy" id="2784346"/>
    <lineage>
        <taxon>Bacteria</taxon>
        <taxon>Bacillati</taxon>
        <taxon>Actinomycetota</taxon>
        <taxon>Actinomycetes</taxon>
        <taxon>Kitasatosporales</taxon>
        <taxon>Streptomycetaceae</taxon>
        <taxon>Actinacidiphila</taxon>
    </lineage>
</organism>
<evidence type="ECO:0000313" key="5">
    <source>
        <dbReference type="EMBL" id="MBM9503816.1"/>
    </source>
</evidence>
<dbReference type="PROSITE" id="PS00622">
    <property type="entry name" value="HTH_LUXR_1"/>
    <property type="match status" value="1"/>
</dbReference>
<keyword evidence="3" id="KW-0804">Transcription</keyword>
<evidence type="ECO:0000256" key="3">
    <source>
        <dbReference type="ARBA" id="ARBA00023163"/>
    </source>
</evidence>
<dbReference type="CDD" id="cd06170">
    <property type="entry name" value="LuxR_C_like"/>
    <property type="match status" value="1"/>
</dbReference>
<dbReference type="PROSITE" id="PS50043">
    <property type="entry name" value="HTH_LUXR_2"/>
    <property type="match status" value="1"/>
</dbReference>
<dbReference type="Proteomes" id="UP000749040">
    <property type="component" value="Unassembled WGS sequence"/>
</dbReference>
<dbReference type="PANTHER" id="PTHR43214:SF24">
    <property type="entry name" value="TRANSCRIPTIONAL REGULATORY PROTEIN NARL-RELATED"/>
    <property type="match status" value="1"/>
</dbReference>
<keyword evidence="1" id="KW-0805">Transcription regulation</keyword>
<dbReference type="SMART" id="SM00421">
    <property type="entry name" value="HTH_LUXR"/>
    <property type="match status" value="1"/>
</dbReference>
<dbReference type="PANTHER" id="PTHR43214">
    <property type="entry name" value="TWO-COMPONENT RESPONSE REGULATOR"/>
    <property type="match status" value="1"/>
</dbReference>